<proteinExistence type="inferred from homology"/>
<dbReference type="InterPro" id="IPR002347">
    <property type="entry name" value="SDR_fam"/>
</dbReference>
<organism evidence="3 4">
    <name type="scientific">Mariprofundus erugo</name>
    <dbReference type="NCBI Taxonomy" id="2528639"/>
    <lineage>
        <taxon>Bacteria</taxon>
        <taxon>Pseudomonadati</taxon>
        <taxon>Pseudomonadota</taxon>
        <taxon>Candidatius Mariprofundia</taxon>
        <taxon>Mariprofundales</taxon>
        <taxon>Mariprofundaceae</taxon>
        <taxon>Mariprofundus</taxon>
    </lineage>
</organism>
<dbReference type="Gene3D" id="3.40.50.720">
    <property type="entry name" value="NAD(P)-binding Rossmann-like Domain"/>
    <property type="match status" value="1"/>
</dbReference>
<sequence>MSSEFKDRIIMVTGASDGIGQRVAVALGEAGANVIALARKEDGLQQTRDRIEELGGRCLCIPFDLMRFNDYGKLFLALKDQIPHLDGIVHCAGSIDRCTPMQYVKPDTFRQMLDIHLTAPNMLTQIMLPLLRRANAASVIFTSCDMINEDQANWHGYGLAKRALGYAAAMWQMEHPDAPYRFNTLNPGRVRTELFKRAFGGTHPKEVPAVSSVVPAYLYLLSDQSKDLRGQSLQAADLNITA</sequence>
<dbReference type="AlphaFoldDB" id="A0A5R9GUS2"/>
<evidence type="ECO:0000313" key="4">
    <source>
        <dbReference type="Proteomes" id="UP000306585"/>
    </source>
</evidence>
<reference evidence="3 4" key="1">
    <citation type="journal article" date="2019" name="Appl. Environ. Microbiol.">
        <title>Environmental Evidence and Genomic Insight of Iron-oxidizing Bacteria Preference Towards More Corrosion Resistant Stainless Steel at Higher Salinities.</title>
        <authorList>
            <person name="Garrison C.E."/>
            <person name="Price K.A."/>
            <person name="Field E.K."/>
        </authorList>
    </citation>
    <scope>NUCLEOTIDE SEQUENCE [LARGE SCALE GENOMIC DNA]</scope>
    <source>
        <strain evidence="3 4">P3</strain>
    </source>
</reference>
<dbReference type="InterPro" id="IPR036291">
    <property type="entry name" value="NAD(P)-bd_dom_sf"/>
</dbReference>
<accession>A0A5R9GUS2</accession>
<evidence type="ECO:0000313" key="3">
    <source>
        <dbReference type="EMBL" id="TLS69218.1"/>
    </source>
</evidence>
<keyword evidence="2" id="KW-0560">Oxidoreductase</keyword>
<dbReference type="RefSeq" id="WP_138238031.1">
    <property type="nucleotide sequence ID" value="NZ_VBRY01000001.1"/>
</dbReference>
<dbReference type="EMBL" id="VBRY01000001">
    <property type="protein sequence ID" value="TLS69218.1"/>
    <property type="molecule type" value="Genomic_DNA"/>
</dbReference>
<dbReference type="PRINTS" id="PR00081">
    <property type="entry name" value="GDHRDH"/>
</dbReference>
<dbReference type="PANTHER" id="PTHR42901">
    <property type="entry name" value="ALCOHOL DEHYDROGENASE"/>
    <property type="match status" value="1"/>
</dbReference>
<comment type="caution">
    <text evidence="3">The sequence shown here is derived from an EMBL/GenBank/DDBJ whole genome shotgun (WGS) entry which is preliminary data.</text>
</comment>
<evidence type="ECO:0000256" key="1">
    <source>
        <dbReference type="ARBA" id="ARBA00006484"/>
    </source>
</evidence>
<dbReference type="Pfam" id="PF00106">
    <property type="entry name" value="adh_short"/>
    <property type="match status" value="1"/>
</dbReference>
<dbReference type="SUPFAM" id="SSF51735">
    <property type="entry name" value="NAD(P)-binding Rossmann-fold domains"/>
    <property type="match status" value="1"/>
</dbReference>
<name>A0A5R9GUS2_9PROT</name>
<dbReference type="GO" id="GO:0016491">
    <property type="term" value="F:oxidoreductase activity"/>
    <property type="evidence" value="ECO:0007669"/>
    <property type="project" value="UniProtKB-KW"/>
</dbReference>
<evidence type="ECO:0000256" key="2">
    <source>
        <dbReference type="ARBA" id="ARBA00023002"/>
    </source>
</evidence>
<dbReference type="PANTHER" id="PTHR42901:SF1">
    <property type="entry name" value="ALCOHOL DEHYDROGENASE"/>
    <property type="match status" value="1"/>
</dbReference>
<keyword evidence="4" id="KW-1185">Reference proteome</keyword>
<comment type="similarity">
    <text evidence="1">Belongs to the short-chain dehydrogenases/reductases (SDR) family.</text>
</comment>
<dbReference type="Proteomes" id="UP000306585">
    <property type="component" value="Unassembled WGS sequence"/>
</dbReference>
<protein>
    <submittedName>
        <fullName evidence="3">SDR family NAD(P)-dependent oxidoreductase</fullName>
    </submittedName>
</protein>
<gene>
    <name evidence="3" type="ORF">FEF65_01680</name>
</gene>